<evidence type="ECO:0000313" key="2">
    <source>
        <dbReference type="Proteomes" id="UP001519292"/>
    </source>
</evidence>
<evidence type="ECO:0000313" key="1">
    <source>
        <dbReference type="EMBL" id="MBP2058660.1"/>
    </source>
</evidence>
<organism evidence="1 2">
    <name type="scientific">Lactobacillus colini</name>
    <dbReference type="NCBI Taxonomy" id="1819254"/>
    <lineage>
        <taxon>Bacteria</taxon>
        <taxon>Bacillati</taxon>
        <taxon>Bacillota</taxon>
        <taxon>Bacilli</taxon>
        <taxon>Lactobacillales</taxon>
        <taxon>Lactobacillaceae</taxon>
        <taxon>Lactobacillus</taxon>
    </lineage>
</organism>
<comment type="caution">
    <text evidence="1">The sequence shown here is derived from an EMBL/GenBank/DDBJ whole genome shotgun (WGS) entry which is preliminary data.</text>
</comment>
<dbReference type="RefSeq" id="WP_209687389.1">
    <property type="nucleotide sequence ID" value="NZ_JAGGLU010000012.1"/>
</dbReference>
<proteinExistence type="predicted"/>
<gene>
    <name evidence="1" type="ORF">J2Z60_001848</name>
</gene>
<sequence>MSKSTWKLAAGITGTIAGLGAVAYAAKKAIDYYKNDNDTKNDELKQQNKGPTISNEVVDLPEAAAYADRNDVEYGESPYNPAN</sequence>
<protein>
    <submittedName>
        <fullName evidence="1">Uncharacterized membrane protein YebE (DUF533 family)</fullName>
    </submittedName>
</protein>
<keyword evidence="2" id="KW-1185">Reference proteome</keyword>
<dbReference type="EMBL" id="JAGGLU010000012">
    <property type="protein sequence ID" value="MBP2058660.1"/>
    <property type="molecule type" value="Genomic_DNA"/>
</dbReference>
<name>A0ABS4MG42_9LACO</name>
<reference evidence="1 2" key="1">
    <citation type="submission" date="2021-03" db="EMBL/GenBank/DDBJ databases">
        <title>Genomic Encyclopedia of Type Strains, Phase IV (KMG-IV): sequencing the most valuable type-strain genomes for metagenomic binning, comparative biology and taxonomic classification.</title>
        <authorList>
            <person name="Goeker M."/>
        </authorList>
    </citation>
    <scope>NUCLEOTIDE SEQUENCE [LARGE SCALE GENOMIC DNA]</scope>
    <source>
        <strain evidence="1 2">DSM 101872</strain>
    </source>
</reference>
<accession>A0ABS4MG42</accession>
<dbReference type="Proteomes" id="UP001519292">
    <property type="component" value="Unassembled WGS sequence"/>
</dbReference>